<keyword evidence="2" id="KW-1185">Reference proteome</keyword>
<accession>A0A7J8DI82</accession>
<dbReference type="AlphaFoldDB" id="A0A7J8DI82"/>
<proteinExistence type="predicted"/>
<comment type="caution">
    <text evidence="1">The sequence shown here is derived from an EMBL/GenBank/DDBJ whole genome shotgun (WGS) entry which is preliminary data.</text>
</comment>
<sequence>MLALPIPLSLIHASKNISRLRLFFLTVSATIGHREEGVELHWKLKGLEEILKKPKTKKDSGRCVLSNAQ</sequence>
<name>A0A7J8DI82_ROUAE</name>
<organism evidence="1 2">
    <name type="scientific">Rousettus aegyptiacus</name>
    <name type="common">Egyptian fruit bat</name>
    <name type="synonym">Pteropus aegyptiacus</name>
    <dbReference type="NCBI Taxonomy" id="9407"/>
    <lineage>
        <taxon>Eukaryota</taxon>
        <taxon>Metazoa</taxon>
        <taxon>Chordata</taxon>
        <taxon>Craniata</taxon>
        <taxon>Vertebrata</taxon>
        <taxon>Euteleostomi</taxon>
        <taxon>Mammalia</taxon>
        <taxon>Eutheria</taxon>
        <taxon>Laurasiatheria</taxon>
        <taxon>Chiroptera</taxon>
        <taxon>Yinpterochiroptera</taxon>
        <taxon>Pteropodoidea</taxon>
        <taxon>Pteropodidae</taxon>
        <taxon>Rousettinae</taxon>
        <taxon>Rousettus</taxon>
    </lineage>
</organism>
<dbReference type="EMBL" id="JACASE010000012">
    <property type="protein sequence ID" value="KAF6422823.1"/>
    <property type="molecule type" value="Genomic_DNA"/>
</dbReference>
<reference evidence="1 2" key="1">
    <citation type="journal article" date="2020" name="Nature">
        <title>Six reference-quality genomes reveal evolution of bat adaptations.</title>
        <authorList>
            <person name="Jebb D."/>
            <person name="Huang Z."/>
            <person name="Pippel M."/>
            <person name="Hughes G.M."/>
            <person name="Lavrichenko K."/>
            <person name="Devanna P."/>
            <person name="Winkler S."/>
            <person name="Jermiin L.S."/>
            <person name="Skirmuntt E.C."/>
            <person name="Katzourakis A."/>
            <person name="Burkitt-Gray L."/>
            <person name="Ray D.A."/>
            <person name="Sullivan K.A.M."/>
            <person name="Roscito J.G."/>
            <person name="Kirilenko B.M."/>
            <person name="Davalos L.M."/>
            <person name="Corthals A.P."/>
            <person name="Power M.L."/>
            <person name="Jones G."/>
            <person name="Ransome R.D."/>
            <person name="Dechmann D.K.N."/>
            <person name="Locatelli A.G."/>
            <person name="Puechmaille S.J."/>
            <person name="Fedrigo O."/>
            <person name="Jarvis E.D."/>
            <person name="Hiller M."/>
            <person name="Vernes S.C."/>
            <person name="Myers E.W."/>
            <person name="Teeling E.C."/>
        </authorList>
    </citation>
    <scope>NUCLEOTIDE SEQUENCE [LARGE SCALE GENOMIC DNA]</scope>
    <source>
        <strain evidence="1">MRouAeg1</strain>
        <tissue evidence="1">Muscle</tissue>
    </source>
</reference>
<protein>
    <submittedName>
        <fullName evidence="1">Uncharacterized protein</fullName>
    </submittedName>
</protein>
<dbReference type="Proteomes" id="UP000593571">
    <property type="component" value="Unassembled WGS sequence"/>
</dbReference>
<gene>
    <name evidence="1" type="ORF">HJG63_008621</name>
</gene>
<evidence type="ECO:0000313" key="1">
    <source>
        <dbReference type="EMBL" id="KAF6422823.1"/>
    </source>
</evidence>
<evidence type="ECO:0000313" key="2">
    <source>
        <dbReference type="Proteomes" id="UP000593571"/>
    </source>
</evidence>